<feature type="compositionally biased region" description="Basic and acidic residues" evidence="1">
    <location>
        <begin position="1"/>
        <end position="21"/>
    </location>
</feature>
<name>A0A1X0P2C2_9TRYP</name>
<evidence type="ECO:0000256" key="1">
    <source>
        <dbReference type="SAM" id="MobiDB-lite"/>
    </source>
</evidence>
<dbReference type="VEuPathDB" id="TriTrypDB:TM35_000083380"/>
<organism evidence="2 3">
    <name type="scientific">Trypanosoma theileri</name>
    <dbReference type="NCBI Taxonomy" id="67003"/>
    <lineage>
        <taxon>Eukaryota</taxon>
        <taxon>Discoba</taxon>
        <taxon>Euglenozoa</taxon>
        <taxon>Kinetoplastea</taxon>
        <taxon>Metakinetoplastina</taxon>
        <taxon>Trypanosomatida</taxon>
        <taxon>Trypanosomatidae</taxon>
        <taxon>Trypanosoma</taxon>
    </lineage>
</organism>
<gene>
    <name evidence="2" type="ORF">TM35_000083380</name>
</gene>
<dbReference type="RefSeq" id="XP_028884606.1">
    <property type="nucleotide sequence ID" value="XM_029024203.1"/>
</dbReference>
<keyword evidence="3" id="KW-1185">Reference proteome</keyword>
<protein>
    <submittedName>
        <fullName evidence="2">Uncharacterized protein</fullName>
    </submittedName>
</protein>
<reference evidence="2 3" key="1">
    <citation type="submission" date="2017-03" db="EMBL/GenBank/DDBJ databases">
        <title>An alternative strategy for trypanosome survival in the mammalian bloodstream revealed through genome and transcriptome analysis of the ubiquitous bovine parasite Trypanosoma (Megatrypanum) theileri.</title>
        <authorList>
            <person name="Kelly S."/>
            <person name="Ivens A."/>
            <person name="Mott A."/>
            <person name="O'Neill E."/>
            <person name="Emms D."/>
            <person name="Macleod O."/>
            <person name="Voorheis P."/>
            <person name="Matthews J."/>
            <person name="Matthews K."/>
            <person name="Carrington M."/>
        </authorList>
    </citation>
    <scope>NUCLEOTIDE SEQUENCE [LARGE SCALE GENOMIC DNA]</scope>
    <source>
        <strain evidence="2">Edinburgh</strain>
    </source>
</reference>
<accession>A0A1X0P2C2</accession>
<dbReference type="Proteomes" id="UP000192257">
    <property type="component" value="Unassembled WGS sequence"/>
</dbReference>
<proteinExistence type="predicted"/>
<evidence type="ECO:0000313" key="3">
    <source>
        <dbReference type="Proteomes" id="UP000192257"/>
    </source>
</evidence>
<dbReference type="AlphaFoldDB" id="A0A1X0P2C2"/>
<sequence>MEKLRKDAISEKEEEKEEKYQKKNKLTTWMEDQMERSSQRISKDKGNHFTEMVKESQKNLKETNMLTLDMPTKEFTDMLLAQQESFQMKNESAKKEEETIMLAQFLQQTFNNDVTNKTTKVQKEKRKEPQTSVFLTNQSDMKWNKMSKQHNVLLYWKLLGEIAQRTQAQYICTAPCVNPASLNAWKQAWISTCIYSKNEIRDEPFLSTLKSLPIVNALWPLLSPTQLERENRLASLNEGFIQSNGNLKDVLLFTPSYLKQDLQSTISKIPPSILQHAFSYVVSQKKQKRRETQILHDGGSLRLFCSSSRDNNKDDMLRLLGAGAKGRKLLLSGLSTEQLSCLHEMEMIFREKSMKRVLEEMIQSAHVENDDKCSSHLLLTVPPDTEPSVLIESLRFLHSRSD</sequence>
<evidence type="ECO:0000313" key="2">
    <source>
        <dbReference type="EMBL" id="ORC90540.1"/>
    </source>
</evidence>
<feature type="region of interest" description="Disordered" evidence="1">
    <location>
        <begin position="1"/>
        <end position="26"/>
    </location>
</feature>
<dbReference type="GeneID" id="39983983"/>
<dbReference type="OrthoDB" id="240777at2759"/>
<dbReference type="EMBL" id="NBCO01000008">
    <property type="protein sequence ID" value="ORC90540.1"/>
    <property type="molecule type" value="Genomic_DNA"/>
</dbReference>
<comment type="caution">
    <text evidence="2">The sequence shown here is derived from an EMBL/GenBank/DDBJ whole genome shotgun (WGS) entry which is preliminary data.</text>
</comment>